<dbReference type="HOGENOM" id="CLU_1019439_0_0_1"/>
<organism evidence="2 3">
    <name type="scientific">Cochliobolus heterostrophus (strain C5 / ATCC 48332 / race O)</name>
    <name type="common">Southern corn leaf blight fungus</name>
    <name type="synonym">Bipolaris maydis</name>
    <dbReference type="NCBI Taxonomy" id="701091"/>
    <lineage>
        <taxon>Eukaryota</taxon>
        <taxon>Fungi</taxon>
        <taxon>Dikarya</taxon>
        <taxon>Ascomycota</taxon>
        <taxon>Pezizomycotina</taxon>
        <taxon>Dothideomycetes</taxon>
        <taxon>Pleosporomycetidae</taxon>
        <taxon>Pleosporales</taxon>
        <taxon>Pleosporineae</taxon>
        <taxon>Pleosporaceae</taxon>
        <taxon>Bipolaris</taxon>
    </lineage>
</organism>
<dbReference type="Proteomes" id="UP000016936">
    <property type="component" value="Unassembled WGS sequence"/>
</dbReference>
<dbReference type="AlphaFoldDB" id="M2UYP5"/>
<evidence type="ECO:0000256" key="1">
    <source>
        <dbReference type="SAM" id="MobiDB-lite"/>
    </source>
</evidence>
<reference evidence="3" key="2">
    <citation type="journal article" date="2013" name="PLoS Genet.">
        <title>Comparative genome structure, secondary metabolite, and effector coding capacity across Cochliobolus pathogens.</title>
        <authorList>
            <person name="Condon B.J."/>
            <person name="Leng Y."/>
            <person name="Wu D."/>
            <person name="Bushley K.E."/>
            <person name="Ohm R.A."/>
            <person name="Otillar R."/>
            <person name="Martin J."/>
            <person name="Schackwitz W."/>
            <person name="Grimwood J."/>
            <person name="MohdZainudin N."/>
            <person name="Xue C."/>
            <person name="Wang R."/>
            <person name="Manning V.A."/>
            <person name="Dhillon B."/>
            <person name="Tu Z.J."/>
            <person name="Steffenson B.J."/>
            <person name="Salamov A."/>
            <person name="Sun H."/>
            <person name="Lowry S."/>
            <person name="LaButti K."/>
            <person name="Han J."/>
            <person name="Copeland A."/>
            <person name="Lindquist E."/>
            <person name="Barry K."/>
            <person name="Schmutz J."/>
            <person name="Baker S.E."/>
            <person name="Ciuffetti L.M."/>
            <person name="Grigoriev I.V."/>
            <person name="Zhong S."/>
            <person name="Turgeon B.G."/>
        </authorList>
    </citation>
    <scope>NUCLEOTIDE SEQUENCE [LARGE SCALE GENOMIC DNA]</scope>
    <source>
        <strain evidence="3">C5 / ATCC 48332 / race O</strain>
    </source>
</reference>
<keyword evidence="3" id="KW-1185">Reference proteome</keyword>
<feature type="region of interest" description="Disordered" evidence="1">
    <location>
        <begin position="1"/>
        <end position="32"/>
    </location>
</feature>
<name>M2UYP5_COCH5</name>
<evidence type="ECO:0000313" key="2">
    <source>
        <dbReference type="EMBL" id="EMD92842.1"/>
    </source>
</evidence>
<dbReference type="EMBL" id="KB445574">
    <property type="protein sequence ID" value="EMD92842.1"/>
    <property type="molecule type" value="Genomic_DNA"/>
</dbReference>
<protein>
    <submittedName>
        <fullName evidence="2">Uncharacterized protein</fullName>
    </submittedName>
</protein>
<proteinExistence type="predicted"/>
<gene>
    <name evidence="2" type="ORF">COCHEDRAFT_1029099</name>
</gene>
<accession>M2UYP5</accession>
<sequence length="273" mass="30791">MAIKKLDYGQNHPDISGSHHVHSHESKDGHQRIQQPLTTYSLMQADAMTREDLAKIYNWMTSLDVTIYKYKNCLYGETSYMQQDIPVYIEHYLAPVHQPPVKRSRWESSSYVEIYTSGISYNSTARCHVSVTRDAKASITSKASALPTPSIPLQTGWGVRAQIVSSRRKTLALSQSTRPGVSGEPEAYKPTGPIHVYAYTKEEQALDRTFEKLVASTISLLNMRSVQGQPTPYMGRLQLTGILHHQVGGKYFPGSFYYKPLRWRKLHAANDGA</sequence>
<reference evidence="2 3" key="1">
    <citation type="journal article" date="2012" name="PLoS Pathog.">
        <title>Diverse lifestyles and strategies of plant pathogenesis encoded in the genomes of eighteen Dothideomycetes fungi.</title>
        <authorList>
            <person name="Ohm R.A."/>
            <person name="Feau N."/>
            <person name="Henrissat B."/>
            <person name="Schoch C.L."/>
            <person name="Horwitz B.A."/>
            <person name="Barry K.W."/>
            <person name="Condon B.J."/>
            <person name="Copeland A.C."/>
            <person name="Dhillon B."/>
            <person name="Glaser F."/>
            <person name="Hesse C.N."/>
            <person name="Kosti I."/>
            <person name="LaButti K."/>
            <person name="Lindquist E.A."/>
            <person name="Lucas S."/>
            <person name="Salamov A.A."/>
            <person name="Bradshaw R.E."/>
            <person name="Ciuffetti L."/>
            <person name="Hamelin R.C."/>
            <person name="Kema G.H.J."/>
            <person name="Lawrence C."/>
            <person name="Scott J.A."/>
            <person name="Spatafora J.W."/>
            <person name="Turgeon B.G."/>
            <person name="de Wit P.J.G.M."/>
            <person name="Zhong S."/>
            <person name="Goodwin S.B."/>
            <person name="Grigoriev I.V."/>
        </authorList>
    </citation>
    <scope>NUCLEOTIDE SEQUENCE [LARGE SCALE GENOMIC DNA]</scope>
    <source>
        <strain evidence="3">C5 / ATCC 48332 / race O</strain>
    </source>
</reference>
<evidence type="ECO:0000313" key="3">
    <source>
        <dbReference type="Proteomes" id="UP000016936"/>
    </source>
</evidence>